<dbReference type="Proteomes" id="UP000503286">
    <property type="component" value="Segment"/>
</dbReference>
<dbReference type="EMBL" id="MT259468">
    <property type="protein sequence ID" value="QIW89985.1"/>
    <property type="molecule type" value="Genomic_DNA"/>
</dbReference>
<reference evidence="1" key="1">
    <citation type="submission" date="2020-03" db="EMBL/GenBank/DDBJ databases">
        <title>Complete genome sequence of Aeromonas phage PS.</title>
        <authorList>
            <person name="Tagunde S.N."/>
            <person name="Newase S.K."/>
            <person name="Nagar V."/>
            <person name="Kapadnis B.P."/>
            <person name="Pandit S.V."/>
        </authorList>
    </citation>
    <scope>NUCLEOTIDE SEQUENCE</scope>
</reference>
<organism evidence="1 2">
    <name type="scientific">Aeromonas phage PS</name>
    <dbReference type="NCBI Taxonomy" id="2723762"/>
    <lineage>
        <taxon>Viruses</taxon>
        <taxon>Duplodnaviria</taxon>
        <taxon>Heunggongvirae</taxon>
        <taxon>Uroviricota</taxon>
        <taxon>Caudoviricetes</taxon>
        <taxon>Autographivirales</taxon>
        <taxon>Autoscriptoviridae</taxon>
        <taxon>Savitribaivirus</taxon>
        <taxon>Savitribaivirus PS</taxon>
    </lineage>
</organism>
<keyword evidence="2" id="KW-1185">Reference proteome</keyword>
<evidence type="ECO:0000313" key="2">
    <source>
        <dbReference type="Proteomes" id="UP000503286"/>
    </source>
</evidence>
<accession>A0A6H0X6R0</accession>
<proteinExistence type="predicted"/>
<name>A0A6H0X6R0_9CAUD</name>
<evidence type="ECO:0000313" key="1">
    <source>
        <dbReference type="EMBL" id="QIW89985.1"/>
    </source>
</evidence>
<sequence length="63" mass="7221">MYLMYYSEDGRLITDEPLPSTIKIMTISEFVKRANAFGHLRGAKYWELHCDGLCIISKQGIPV</sequence>
<protein>
    <submittedName>
        <fullName evidence="1">Uncharacterized protein</fullName>
    </submittedName>
</protein>